<feature type="transmembrane region" description="Helical" evidence="8">
    <location>
        <begin position="16"/>
        <end position="37"/>
    </location>
</feature>
<sequence length="166" mass="18707">MKKFKEKSDESSHVDLAPLVDIAFLLLTFFMLTTTFAKPNVMEMGLPEDSKGGKTVDVKPDNVLTIRISKTGKAYLNQGLDKPKNLEFDKIKDEISKFVKSNPYIITTIKVDKDAEYYVMVDIVDEVYNAGVRKFALADMNDKEKAEIDEIEAGNSDTVQNKDSEK</sequence>
<evidence type="ECO:0000313" key="10">
    <source>
        <dbReference type="Proteomes" id="UP000001208"/>
    </source>
</evidence>
<keyword evidence="6 8" id="KW-0472">Membrane</keyword>
<dbReference type="Proteomes" id="UP000001208">
    <property type="component" value="Chromosome"/>
</dbReference>
<keyword evidence="3" id="KW-1003">Cell membrane</keyword>
<dbReference type="STRING" id="517418.Ctha_1922"/>
<keyword evidence="4 7" id="KW-0812">Transmembrane</keyword>
<comment type="subcellular location">
    <subcellularLocation>
        <location evidence="1">Cell membrane</location>
        <topology evidence="1">Single-pass membrane protein</topology>
    </subcellularLocation>
    <subcellularLocation>
        <location evidence="7">Cell membrane</location>
        <topology evidence="7">Single-pass type II membrane protein</topology>
    </subcellularLocation>
</comment>
<gene>
    <name evidence="9" type="ordered locus">Ctha_1922</name>
</gene>
<dbReference type="eggNOG" id="COG0848">
    <property type="taxonomic scope" value="Bacteria"/>
</dbReference>
<dbReference type="AlphaFoldDB" id="B3QUC7"/>
<dbReference type="Gene3D" id="3.30.420.270">
    <property type="match status" value="1"/>
</dbReference>
<dbReference type="PANTHER" id="PTHR30558">
    <property type="entry name" value="EXBD MEMBRANE COMPONENT OF PMF-DRIVEN MACROMOLECULE IMPORT SYSTEM"/>
    <property type="match status" value="1"/>
</dbReference>
<evidence type="ECO:0000256" key="8">
    <source>
        <dbReference type="SAM" id="Phobius"/>
    </source>
</evidence>
<dbReference type="GO" id="GO:0022857">
    <property type="term" value="F:transmembrane transporter activity"/>
    <property type="evidence" value="ECO:0007669"/>
    <property type="project" value="InterPro"/>
</dbReference>
<evidence type="ECO:0000256" key="5">
    <source>
        <dbReference type="ARBA" id="ARBA00022989"/>
    </source>
</evidence>
<dbReference type="EMBL" id="CP001100">
    <property type="protein sequence ID" value="ACF14376.1"/>
    <property type="molecule type" value="Genomic_DNA"/>
</dbReference>
<protein>
    <submittedName>
        <fullName evidence="9">Biopolymer transport protein ExbD/TolR</fullName>
    </submittedName>
</protein>
<keyword evidence="10" id="KW-1185">Reference proteome</keyword>
<dbReference type="Pfam" id="PF02472">
    <property type="entry name" value="ExbD"/>
    <property type="match status" value="1"/>
</dbReference>
<dbReference type="PANTHER" id="PTHR30558:SF3">
    <property type="entry name" value="BIOPOLYMER TRANSPORT PROTEIN EXBD-RELATED"/>
    <property type="match status" value="1"/>
</dbReference>
<accession>B3QUC7</accession>
<evidence type="ECO:0000256" key="2">
    <source>
        <dbReference type="ARBA" id="ARBA00005811"/>
    </source>
</evidence>
<organism evidence="9 10">
    <name type="scientific">Chloroherpeton thalassium (strain ATCC 35110 / GB-78)</name>
    <dbReference type="NCBI Taxonomy" id="517418"/>
    <lineage>
        <taxon>Bacteria</taxon>
        <taxon>Pseudomonadati</taxon>
        <taxon>Chlorobiota</taxon>
        <taxon>Chlorobiia</taxon>
        <taxon>Chlorobiales</taxon>
        <taxon>Chloroherpetonaceae</taxon>
        <taxon>Chloroherpeton</taxon>
    </lineage>
</organism>
<dbReference type="HOGENOM" id="CLU_085305_0_0_10"/>
<evidence type="ECO:0000313" key="9">
    <source>
        <dbReference type="EMBL" id="ACF14376.1"/>
    </source>
</evidence>
<proteinExistence type="inferred from homology"/>
<reference evidence="9 10" key="1">
    <citation type="submission" date="2008-06" db="EMBL/GenBank/DDBJ databases">
        <title>Complete sequence of Chloroherpeton thalassium ATCC 35110.</title>
        <authorList>
            <consortium name="US DOE Joint Genome Institute"/>
            <person name="Lucas S."/>
            <person name="Copeland A."/>
            <person name="Lapidus A."/>
            <person name="Glavina del Rio T."/>
            <person name="Dalin E."/>
            <person name="Tice H."/>
            <person name="Bruce D."/>
            <person name="Goodwin L."/>
            <person name="Pitluck S."/>
            <person name="Schmutz J."/>
            <person name="Larimer F."/>
            <person name="Land M."/>
            <person name="Hauser L."/>
            <person name="Kyrpides N."/>
            <person name="Mikhailova N."/>
            <person name="Liu Z."/>
            <person name="Li T."/>
            <person name="Zhao F."/>
            <person name="Overmann J."/>
            <person name="Bryant D.A."/>
            <person name="Richardson P."/>
        </authorList>
    </citation>
    <scope>NUCLEOTIDE SEQUENCE [LARGE SCALE GENOMIC DNA]</scope>
    <source>
        <strain evidence="10">ATCC 35110 / GB-78</strain>
    </source>
</reference>
<evidence type="ECO:0000256" key="7">
    <source>
        <dbReference type="RuleBase" id="RU003879"/>
    </source>
</evidence>
<name>B3QUC7_CHLT3</name>
<comment type="similarity">
    <text evidence="2 7">Belongs to the ExbD/TolR family.</text>
</comment>
<dbReference type="KEGG" id="cts:Ctha_1922"/>
<dbReference type="InterPro" id="IPR003400">
    <property type="entry name" value="ExbD"/>
</dbReference>
<evidence type="ECO:0000256" key="6">
    <source>
        <dbReference type="ARBA" id="ARBA00023136"/>
    </source>
</evidence>
<evidence type="ECO:0000256" key="3">
    <source>
        <dbReference type="ARBA" id="ARBA00022475"/>
    </source>
</evidence>
<keyword evidence="7" id="KW-0653">Protein transport</keyword>
<keyword evidence="7" id="KW-0813">Transport</keyword>
<evidence type="ECO:0000256" key="1">
    <source>
        <dbReference type="ARBA" id="ARBA00004162"/>
    </source>
</evidence>
<dbReference type="GO" id="GO:0005886">
    <property type="term" value="C:plasma membrane"/>
    <property type="evidence" value="ECO:0007669"/>
    <property type="project" value="UniProtKB-SubCell"/>
</dbReference>
<dbReference type="GO" id="GO:0015031">
    <property type="term" value="P:protein transport"/>
    <property type="evidence" value="ECO:0007669"/>
    <property type="project" value="UniProtKB-KW"/>
</dbReference>
<evidence type="ECO:0000256" key="4">
    <source>
        <dbReference type="ARBA" id="ARBA00022692"/>
    </source>
</evidence>
<keyword evidence="5 8" id="KW-1133">Transmembrane helix</keyword>